<dbReference type="Proteomes" id="UP000266552">
    <property type="component" value="Chromosome"/>
</dbReference>
<evidence type="ECO:0008006" key="6">
    <source>
        <dbReference type="Google" id="ProtNLM"/>
    </source>
</evidence>
<evidence type="ECO:0000256" key="3">
    <source>
        <dbReference type="SAM" id="SignalP"/>
    </source>
</evidence>
<name>A0A385THP2_PAELA</name>
<dbReference type="InterPro" id="IPR008993">
    <property type="entry name" value="TIMP-like_OB-fold"/>
</dbReference>
<keyword evidence="2" id="KW-0472">Membrane</keyword>
<evidence type="ECO:0000313" key="5">
    <source>
        <dbReference type="Proteomes" id="UP000266552"/>
    </source>
</evidence>
<accession>A0A385THP2</accession>
<proteinExistence type="predicted"/>
<dbReference type="KEGG" id="plw:D5F53_01835"/>
<keyword evidence="5" id="KW-1185">Reference proteome</keyword>
<feature type="region of interest" description="Disordered" evidence="1">
    <location>
        <begin position="147"/>
        <end position="173"/>
    </location>
</feature>
<gene>
    <name evidence="4" type="ORF">D5F53_01835</name>
</gene>
<feature type="transmembrane region" description="Helical" evidence="2">
    <location>
        <begin position="184"/>
        <end position="203"/>
    </location>
</feature>
<evidence type="ECO:0000256" key="1">
    <source>
        <dbReference type="SAM" id="MobiDB-lite"/>
    </source>
</evidence>
<dbReference type="SUPFAM" id="SSF50242">
    <property type="entry name" value="TIMP-like"/>
    <property type="match status" value="1"/>
</dbReference>
<keyword evidence="3" id="KW-0732">Signal</keyword>
<organism evidence="4 5">
    <name type="scientific">Paenibacillus lautus</name>
    <name type="common">Bacillus lautus</name>
    <dbReference type="NCBI Taxonomy" id="1401"/>
    <lineage>
        <taxon>Bacteria</taxon>
        <taxon>Bacillati</taxon>
        <taxon>Bacillota</taxon>
        <taxon>Bacilli</taxon>
        <taxon>Bacillales</taxon>
        <taxon>Paenibacillaceae</taxon>
        <taxon>Paenibacillus</taxon>
    </lineage>
</organism>
<protein>
    <recommendedName>
        <fullName evidence="6">Tissue inhibitor of metalloproteinase</fullName>
    </recommendedName>
</protein>
<dbReference type="AlphaFoldDB" id="A0A385THP2"/>
<dbReference type="Gene3D" id="2.40.50.120">
    <property type="match status" value="1"/>
</dbReference>
<dbReference type="EMBL" id="CP032412">
    <property type="protein sequence ID" value="AYB42102.1"/>
    <property type="molecule type" value="Genomic_DNA"/>
</dbReference>
<feature type="chain" id="PRO_5017399308" description="Tissue inhibitor of metalloproteinase" evidence="3">
    <location>
        <begin position="31"/>
        <end position="211"/>
    </location>
</feature>
<feature type="signal peptide" evidence="3">
    <location>
        <begin position="1"/>
        <end position="30"/>
    </location>
</feature>
<sequence length="211" mass="22378">MMRKSKVMIMLSGLLLLVSLYAIQPSDVFACSCAGPPEVAESLERSAAIFAGKVTRIAGPAQKLVMSSADPVHVTLEVTEIWKGELNPVTELTTAMSSASCGYDQFAVGSEYLVFASAESGRLATGLCDGTKLLTAAGKELSELGAGYPPKAASAPGETGSDTLAEGMPPSEGQAADQTFMQRFFLWGAVAVLMAAGLWLYFWRKRKRNVK</sequence>
<keyword evidence="2" id="KW-1133">Transmembrane helix</keyword>
<keyword evidence="2" id="KW-0812">Transmembrane</keyword>
<evidence type="ECO:0000256" key="2">
    <source>
        <dbReference type="SAM" id="Phobius"/>
    </source>
</evidence>
<evidence type="ECO:0000313" key="4">
    <source>
        <dbReference type="EMBL" id="AYB42102.1"/>
    </source>
</evidence>
<reference evidence="4 5" key="1">
    <citation type="submission" date="2018-09" db="EMBL/GenBank/DDBJ databases">
        <title>Genome Sequence of Paenibacillus lautus Strain E7593-69, Azo Dye-Degrading Bacteria, Isolated from Commercial Tattoo Inks.</title>
        <authorList>
            <person name="Nho S.W."/>
            <person name="Kim S.-J."/>
            <person name="Kweon O."/>
            <person name="Cerniglia C.E."/>
        </authorList>
    </citation>
    <scope>NUCLEOTIDE SEQUENCE [LARGE SCALE GENOMIC DNA]</scope>
    <source>
        <strain evidence="4 5">E7593-69</strain>
    </source>
</reference>